<feature type="transmembrane region" description="Helical" evidence="7">
    <location>
        <begin position="896"/>
        <end position="916"/>
    </location>
</feature>
<dbReference type="GO" id="GO:0009251">
    <property type="term" value="P:glucan catabolic process"/>
    <property type="evidence" value="ECO:0007669"/>
    <property type="project" value="TreeGrafter"/>
</dbReference>
<evidence type="ECO:0000256" key="7">
    <source>
        <dbReference type="SAM" id="Phobius"/>
    </source>
</evidence>
<dbReference type="PANTHER" id="PTHR30620:SF16">
    <property type="entry name" value="LYSOSOMAL BETA GLUCOSIDASE"/>
    <property type="match status" value="1"/>
</dbReference>
<dbReference type="InterPro" id="IPR051915">
    <property type="entry name" value="Cellulose_Degrad_GH3"/>
</dbReference>
<dbReference type="Pfam" id="PF01915">
    <property type="entry name" value="Glyco_hydro_3_C"/>
    <property type="match status" value="1"/>
</dbReference>
<keyword evidence="7" id="KW-0812">Transmembrane</keyword>
<evidence type="ECO:0000256" key="6">
    <source>
        <dbReference type="ARBA" id="ARBA00023295"/>
    </source>
</evidence>
<dbReference type="SMART" id="SM01217">
    <property type="entry name" value="Fn3_like"/>
    <property type="match status" value="1"/>
</dbReference>
<comment type="similarity">
    <text evidence="2">Belongs to the glycosyl hydrolase 3 family.</text>
</comment>
<feature type="chain" id="PRO_5041974683" description="beta-glucosidase" evidence="8">
    <location>
        <begin position="21"/>
        <end position="941"/>
    </location>
</feature>
<feature type="signal peptide" evidence="8">
    <location>
        <begin position="1"/>
        <end position="20"/>
    </location>
</feature>
<evidence type="ECO:0000256" key="2">
    <source>
        <dbReference type="ARBA" id="ARBA00005336"/>
    </source>
</evidence>
<dbReference type="InterPro" id="IPR013783">
    <property type="entry name" value="Ig-like_fold"/>
</dbReference>
<dbReference type="Gene3D" id="3.40.50.1700">
    <property type="entry name" value="Glycoside hydrolase family 3 C-terminal domain"/>
    <property type="match status" value="1"/>
</dbReference>
<comment type="caution">
    <text evidence="10">The sequence shown here is derived from an EMBL/GenBank/DDBJ whole genome shotgun (WGS) entry which is preliminary data.</text>
</comment>
<evidence type="ECO:0000313" key="10">
    <source>
        <dbReference type="EMBL" id="CAJ1920208.1"/>
    </source>
</evidence>
<evidence type="ECO:0000259" key="9">
    <source>
        <dbReference type="SMART" id="SM01217"/>
    </source>
</evidence>
<dbReference type="Pfam" id="PF14310">
    <property type="entry name" value="Fn3-like"/>
    <property type="match status" value="1"/>
</dbReference>
<keyword evidence="6" id="KW-0326">Glycosidase</keyword>
<dbReference type="InterPro" id="IPR036962">
    <property type="entry name" value="Glyco_hydro_3_N_sf"/>
</dbReference>
<dbReference type="InterPro" id="IPR036881">
    <property type="entry name" value="Glyco_hydro_3_C_sf"/>
</dbReference>
<evidence type="ECO:0000313" key="11">
    <source>
        <dbReference type="Proteomes" id="UP001295423"/>
    </source>
</evidence>
<dbReference type="EC" id="3.2.1.21" evidence="3"/>
<dbReference type="AlphaFoldDB" id="A0AAD2CC43"/>
<dbReference type="PRINTS" id="PR00133">
    <property type="entry name" value="GLHYDRLASE3"/>
</dbReference>
<dbReference type="Gene3D" id="2.60.40.10">
    <property type="entry name" value="Immunoglobulins"/>
    <property type="match status" value="1"/>
</dbReference>
<accession>A0AAD2CC43</accession>
<reference evidence="10" key="1">
    <citation type="submission" date="2023-08" db="EMBL/GenBank/DDBJ databases">
        <authorList>
            <person name="Audoor S."/>
            <person name="Bilcke G."/>
        </authorList>
    </citation>
    <scope>NUCLEOTIDE SEQUENCE</scope>
</reference>
<keyword evidence="11" id="KW-1185">Reference proteome</keyword>
<dbReference type="Proteomes" id="UP001295423">
    <property type="component" value="Unassembled WGS sequence"/>
</dbReference>
<dbReference type="SUPFAM" id="SSF52279">
    <property type="entry name" value="Beta-D-glucan exohydrolase, C-terminal domain"/>
    <property type="match status" value="1"/>
</dbReference>
<organism evidence="10 11">
    <name type="scientific">Cylindrotheca closterium</name>
    <dbReference type="NCBI Taxonomy" id="2856"/>
    <lineage>
        <taxon>Eukaryota</taxon>
        <taxon>Sar</taxon>
        <taxon>Stramenopiles</taxon>
        <taxon>Ochrophyta</taxon>
        <taxon>Bacillariophyta</taxon>
        <taxon>Bacillariophyceae</taxon>
        <taxon>Bacillariophycidae</taxon>
        <taxon>Bacillariales</taxon>
        <taxon>Bacillariaceae</taxon>
        <taxon>Cylindrotheca</taxon>
    </lineage>
</organism>
<keyword evidence="7" id="KW-0472">Membrane</keyword>
<proteinExistence type="inferred from homology"/>
<dbReference type="InterPro" id="IPR026891">
    <property type="entry name" value="Fn3-like"/>
</dbReference>
<comment type="catalytic activity">
    <reaction evidence="1">
        <text>Hydrolysis of terminal, non-reducing beta-D-glucosyl residues with release of beta-D-glucose.</text>
        <dbReference type="EC" id="3.2.1.21"/>
    </reaction>
</comment>
<evidence type="ECO:0000256" key="5">
    <source>
        <dbReference type="ARBA" id="ARBA00022801"/>
    </source>
</evidence>
<sequence>MLWLAIQFFLLALAGSIVNAKDSALVEKTLAGMSWDDMVGQMAQIDLAVLLNEDGTALVQDQLDHYIGKLGVGSVLNNVAKGEKIWTIADFRAAAVQIQQTAQKYKRPPVIWGLDSVHGANYLYNTITTPQAINIAATFNTTASFVAGKWASVDTRRAGISWLFSPLLGLSWEPHWSRVFETFGEDPVVVGNMAKAMIEGIQNIDEDSSLVPSRAAACGKHWVGYSMPHNGHDRAPSWIPIRHLYQYFLLPWKMVVDDVDTIMESYTEVDGVPNVANRYTLNRLLRGKLGFEGMLVTDYHEIFNLNDWHHTASDRTDAMKQALEEGSVDMSMIAREPDEYFKATKELKDTKYKARVEESARRILKLKEKLNMFEEAFNMDDTVDDDGPSVDDLREALHMTTESIILAQNKGDKLPLNADDPLKILVTGPTSRSQSYQTGGWTFQWQGVELKKEDAWFTYGSNVFDAVQNVSSWDVVYKCGVNILGKDCSDDAADASSDGALDVAANMDVIIVGVGEENNAEKPGDIRNLHLPPGQVELVSNLRKRAPDARIIVIYFSGRARLLGDIVENADAILLGFLPGPYAGEAMRDIIIGEANPSGKLPITYPKYEDGGGIPYLHAVSDMCTKDEEGPLPHWDNEPCEVQWPFGHGHSYSQFEYSNLSIDSKQLQFSMNEKDMASLTVSVNVKNSGSVAGAETVLFFSFDEFRSTTPEYKRLRGFGKVFLEPGQSMDIKLSISMDDLRFIGPHDNSHYILQDGMRFKIGVGAHTDCRADGSNAMCSDSITIQTDSDYTGACEAACNLWTQSGCDTELGMSGEVCWHDCTKIHHSNDLTLNNDGWGWNYVECVESILFEPSFETESCWKLTSFCRDIFATPNMDEFGNGPTPAHHAGVIQPDHVAFAFAFLSGIAGAIMIVTSMRGGVCSRRKGPSYEGVEMQVDTTIT</sequence>
<dbReference type="InterPro" id="IPR017853">
    <property type="entry name" value="GH"/>
</dbReference>
<dbReference type="Gene3D" id="3.20.20.300">
    <property type="entry name" value="Glycoside hydrolase, family 3, N-terminal domain"/>
    <property type="match status" value="1"/>
</dbReference>
<evidence type="ECO:0000256" key="8">
    <source>
        <dbReference type="SAM" id="SignalP"/>
    </source>
</evidence>
<dbReference type="EMBL" id="CAKOGP040000002">
    <property type="protein sequence ID" value="CAJ1920208.1"/>
    <property type="molecule type" value="Genomic_DNA"/>
</dbReference>
<dbReference type="InterPro" id="IPR001764">
    <property type="entry name" value="Glyco_hydro_3_N"/>
</dbReference>
<feature type="domain" description="Fibronectin type III-like" evidence="9">
    <location>
        <begin position="695"/>
        <end position="765"/>
    </location>
</feature>
<protein>
    <recommendedName>
        <fullName evidence="3">beta-glucosidase</fullName>
        <ecNumber evidence="3">3.2.1.21</ecNumber>
    </recommendedName>
</protein>
<evidence type="ECO:0000256" key="4">
    <source>
        <dbReference type="ARBA" id="ARBA00022729"/>
    </source>
</evidence>
<evidence type="ECO:0000256" key="1">
    <source>
        <dbReference type="ARBA" id="ARBA00000448"/>
    </source>
</evidence>
<dbReference type="SUPFAM" id="SSF51445">
    <property type="entry name" value="(Trans)glycosidases"/>
    <property type="match status" value="1"/>
</dbReference>
<evidence type="ECO:0000256" key="3">
    <source>
        <dbReference type="ARBA" id="ARBA00012744"/>
    </source>
</evidence>
<dbReference type="Pfam" id="PF00933">
    <property type="entry name" value="Glyco_hydro_3"/>
    <property type="match status" value="1"/>
</dbReference>
<name>A0AAD2CC43_9STRA</name>
<keyword evidence="7" id="KW-1133">Transmembrane helix</keyword>
<dbReference type="PANTHER" id="PTHR30620">
    <property type="entry name" value="PERIPLASMIC BETA-GLUCOSIDASE-RELATED"/>
    <property type="match status" value="1"/>
</dbReference>
<dbReference type="GO" id="GO:0008422">
    <property type="term" value="F:beta-glucosidase activity"/>
    <property type="evidence" value="ECO:0007669"/>
    <property type="project" value="UniProtKB-EC"/>
</dbReference>
<dbReference type="InterPro" id="IPR002772">
    <property type="entry name" value="Glyco_hydro_3_C"/>
</dbReference>
<keyword evidence="4 8" id="KW-0732">Signal</keyword>
<gene>
    <name evidence="10" type="ORF">CYCCA115_LOCUS876</name>
</gene>
<keyword evidence="5" id="KW-0378">Hydrolase</keyword>